<dbReference type="EMBL" id="BAAADD010000001">
    <property type="protein sequence ID" value="GAA0557650.1"/>
    <property type="molecule type" value="Genomic_DNA"/>
</dbReference>
<gene>
    <name evidence="2" type="ORF">GCM10008942_02650</name>
</gene>
<dbReference type="InterPro" id="IPR041854">
    <property type="entry name" value="BFD-like_2Fe2S-bd_dom_sf"/>
</dbReference>
<protein>
    <recommendedName>
        <fullName evidence="1">BFD-like [2Fe-2S]-binding domain-containing protein</fullName>
    </recommendedName>
</protein>
<dbReference type="RefSeq" id="WP_279589260.1">
    <property type="nucleotide sequence ID" value="NZ_BAAADD010000001.1"/>
</dbReference>
<name>A0ABN1E320_9PROT</name>
<organism evidence="2 3">
    <name type="scientific">Rhizomicrobium electricum</name>
    <dbReference type="NCBI Taxonomy" id="480070"/>
    <lineage>
        <taxon>Bacteria</taxon>
        <taxon>Pseudomonadati</taxon>
        <taxon>Pseudomonadota</taxon>
        <taxon>Alphaproteobacteria</taxon>
        <taxon>Micropepsales</taxon>
        <taxon>Micropepsaceae</taxon>
        <taxon>Rhizomicrobium</taxon>
    </lineage>
</organism>
<dbReference type="Proteomes" id="UP001499951">
    <property type="component" value="Unassembled WGS sequence"/>
</dbReference>
<dbReference type="Pfam" id="PF04324">
    <property type="entry name" value="Fer2_BFD"/>
    <property type="match status" value="1"/>
</dbReference>
<feature type="domain" description="BFD-like [2Fe-2S]-binding" evidence="1">
    <location>
        <begin position="2"/>
        <end position="50"/>
    </location>
</feature>
<evidence type="ECO:0000313" key="2">
    <source>
        <dbReference type="EMBL" id="GAA0557650.1"/>
    </source>
</evidence>
<sequence length="62" mass="6845">MVVCICNRLSELMISQAVANGARTPDDVFRRYHKRRGCSSCTVRLAEAIDRALNPPPSTPAE</sequence>
<accession>A0ABN1E320</accession>
<keyword evidence="3" id="KW-1185">Reference proteome</keyword>
<evidence type="ECO:0000259" key="1">
    <source>
        <dbReference type="Pfam" id="PF04324"/>
    </source>
</evidence>
<reference evidence="2 3" key="1">
    <citation type="journal article" date="2019" name="Int. J. Syst. Evol. Microbiol.">
        <title>The Global Catalogue of Microorganisms (GCM) 10K type strain sequencing project: providing services to taxonomists for standard genome sequencing and annotation.</title>
        <authorList>
            <consortium name="The Broad Institute Genomics Platform"/>
            <consortium name="The Broad Institute Genome Sequencing Center for Infectious Disease"/>
            <person name="Wu L."/>
            <person name="Ma J."/>
        </authorList>
    </citation>
    <scope>NUCLEOTIDE SEQUENCE [LARGE SCALE GENOMIC DNA]</scope>
    <source>
        <strain evidence="2 3">JCM 15089</strain>
    </source>
</reference>
<comment type="caution">
    <text evidence="2">The sequence shown here is derived from an EMBL/GenBank/DDBJ whole genome shotgun (WGS) entry which is preliminary data.</text>
</comment>
<evidence type="ECO:0000313" key="3">
    <source>
        <dbReference type="Proteomes" id="UP001499951"/>
    </source>
</evidence>
<dbReference type="Gene3D" id="1.10.10.1100">
    <property type="entry name" value="BFD-like [2Fe-2S]-binding domain"/>
    <property type="match status" value="1"/>
</dbReference>
<proteinExistence type="predicted"/>
<dbReference type="InterPro" id="IPR007419">
    <property type="entry name" value="BFD-like_2Fe2S-bd_dom"/>
</dbReference>